<protein>
    <submittedName>
        <fullName evidence="3">DUF2238 domain-containing protein</fullName>
    </submittedName>
</protein>
<feature type="transmembrane region" description="Helical" evidence="1">
    <location>
        <begin position="32"/>
        <end position="50"/>
    </location>
</feature>
<feature type="transmembrane region" description="Helical" evidence="1">
    <location>
        <begin position="133"/>
        <end position="153"/>
    </location>
</feature>
<dbReference type="AlphaFoldDB" id="A0A0K1NKJ4"/>
<gene>
    <name evidence="2" type="ORF">ADJ77_00005</name>
    <name evidence="3" type="ORF">J5A51_07150</name>
</gene>
<dbReference type="Proteomes" id="UP000060345">
    <property type="component" value="Chromosome 1"/>
</dbReference>
<organism evidence="2 4">
    <name type="scientific">Prevotella fusca JCM 17724</name>
    <dbReference type="NCBI Taxonomy" id="1236517"/>
    <lineage>
        <taxon>Bacteria</taxon>
        <taxon>Pseudomonadati</taxon>
        <taxon>Bacteroidota</taxon>
        <taxon>Bacteroidia</taxon>
        <taxon>Bacteroidales</taxon>
        <taxon>Prevotellaceae</taxon>
        <taxon>Prevotella</taxon>
    </lineage>
</organism>
<reference evidence="3 5" key="2">
    <citation type="submission" date="2021-03" db="EMBL/GenBank/DDBJ databases">
        <title>Human Oral Microbial Genomes.</title>
        <authorList>
            <person name="Johnston C.D."/>
            <person name="Chen T."/>
            <person name="Dewhirst F.E."/>
        </authorList>
    </citation>
    <scope>NUCLEOTIDE SEQUENCE [LARGE SCALE GENOMIC DNA]</scope>
    <source>
        <strain evidence="3 5">W1435</strain>
    </source>
</reference>
<dbReference type="Proteomes" id="UP000682005">
    <property type="component" value="Chromosome 1"/>
</dbReference>
<dbReference type="EMBL" id="CP072370">
    <property type="protein sequence ID" value="QUB87248.1"/>
    <property type="molecule type" value="Genomic_DNA"/>
</dbReference>
<keyword evidence="1" id="KW-0472">Membrane</keyword>
<dbReference type="KEGG" id="pfus:ADJ77_00005"/>
<dbReference type="OrthoDB" id="9786473at2"/>
<proteinExistence type="predicted"/>
<dbReference type="InterPro" id="IPR014509">
    <property type="entry name" value="YjdF-like"/>
</dbReference>
<keyword evidence="1" id="KW-0812">Transmembrane</keyword>
<feature type="transmembrane region" description="Helical" evidence="1">
    <location>
        <begin position="103"/>
        <end position="121"/>
    </location>
</feature>
<evidence type="ECO:0000313" key="5">
    <source>
        <dbReference type="Proteomes" id="UP000682005"/>
    </source>
</evidence>
<evidence type="ECO:0000313" key="4">
    <source>
        <dbReference type="Proteomes" id="UP000060345"/>
    </source>
</evidence>
<dbReference type="RefSeq" id="WP_042740823.1">
    <property type="nucleotide sequence ID" value="NZ_BAKO01000004.1"/>
</dbReference>
<evidence type="ECO:0000256" key="1">
    <source>
        <dbReference type="SAM" id="Phobius"/>
    </source>
</evidence>
<feature type="transmembrane region" description="Helical" evidence="1">
    <location>
        <begin position="57"/>
        <end position="77"/>
    </location>
</feature>
<dbReference type="EMBL" id="CP012074">
    <property type="protein sequence ID" value="AKU69604.1"/>
    <property type="molecule type" value="Genomic_DNA"/>
</dbReference>
<name>A0A0K1NKJ4_9BACT</name>
<feature type="transmembrane region" description="Helical" evidence="1">
    <location>
        <begin position="7"/>
        <end position="26"/>
    </location>
</feature>
<evidence type="ECO:0000313" key="3">
    <source>
        <dbReference type="EMBL" id="QUB87248.1"/>
    </source>
</evidence>
<accession>A0A0K1NKJ4</accession>
<reference evidence="2 4" key="1">
    <citation type="submission" date="2015-07" db="EMBL/GenBank/DDBJ databases">
        <authorList>
            <person name="Noorani M."/>
        </authorList>
    </citation>
    <scope>NUCLEOTIDE SEQUENCE [LARGE SCALE GENOMIC DNA]</scope>
    <source>
        <strain evidence="2 4">W1435</strain>
    </source>
</reference>
<evidence type="ECO:0000313" key="2">
    <source>
        <dbReference type="EMBL" id="AKU69604.1"/>
    </source>
</evidence>
<feature type="transmembrane region" description="Helical" evidence="1">
    <location>
        <begin position="183"/>
        <end position="199"/>
    </location>
</feature>
<keyword evidence="5" id="KW-1185">Reference proteome</keyword>
<dbReference type="Pfam" id="PF09997">
    <property type="entry name" value="DUF2238"/>
    <property type="match status" value="1"/>
</dbReference>
<dbReference type="eggNOG" id="COG3647">
    <property type="taxonomic scope" value="Bacteria"/>
</dbReference>
<sequence>MKIDKTKLTLVLLVVIISIITCINHIYPHEQILQHIGTILLLVPLSIDIFRQRLPMSAFAGIVCFTILHVVGARYIYSYVPYKEWAVSLGIVDDGFFQDPRNHYDRLVHFSFGVLLFPYFVHVCRKWVRQQPLVAVLMAWLMIQTGSMMYELFEWMLTIVMTSESADYYNGQQGDIWDAQKDMALALLGSTGMFFYYILRSMMTRKRC</sequence>
<keyword evidence="1" id="KW-1133">Transmembrane helix</keyword>